<comment type="caution">
    <text evidence="1">The sequence shown here is derived from an EMBL/GenBank/DDBJ whole genome shotgun (WGS) entry which is preliminary data.</text>
</comment>
<dbReference type="Proteomes" id="UP000806528">
    <property type="component" value="Unassembled WGS sequence"/>
</dbReference>
<proteinExistence type="predicted"/>
<dbReference type="PROSITE" id="PS51318">
    <property type="entry name" value="TAT"/>
    <property type="match status" value="1"/>
</dbReference>
<dbReference type="RefSeq" id="WP_193121585.1">
    <property type="nucleotide sequence ID" value="NZ_JADBGI010000007.1"/>
</dbReference>
<protein>
    <submittedName>
        <fullName evidence="1">Extracellular solute-binding protein</fullName>
    </submittedName>
</protein>
<keyword evidence="2" id="KW-1185">Reference proteome</keyword>
<dbReference type="PANTHER" id="PTHR43649:SF14">
    <property type="entry name" value="BLR3389 PROTEIN"/>
    <property type="match status" value="1"/>
</dbReference>
<sequence length="451" mass="48014">MPSSPVPEPPPRPPSPVSRRSILLGGGALALGAAAAGCTPGGATPAGRTPVRFWSLFQGGDGARAETMYAAVEEQAPHLAIEPTTLAWGPPYYTKLAMASVGGRAPETAIMHLSRLPGYAPGGLLEPFDLDLLAEFGVTPDDFVPDLWRRGEYDDGVYAVPLDTHPFIVFYDTELADSAGLLDTDGRLRPIRSDRELVEASRALAEAGGGNGISFGYVNDDSQGWRLFWNLYSQTGAELRLPEGGPAELDHDAALRVYRLLAELFDGGTSPAGQSYQTALAGFADGRSGMLLTGEWELPYLQDSVENLGAAPFPTVFEQPGSYADSHAFVLPRQNDPDPERVRAAHEFVALMLRNSMTWGEAGHLPAYRPVGESEEYLSLSPQADYAAAAENPVLDPPSWFAGAGSTFHTDMTDTVRTALTGAGPEAAVEQLAEALDSWVVRENPTVGGTS</sequence>
<organism evidence="1 2">
    <name type="scientific">Nocardiopsis coralli</name>
    <dbReference type="NCBI Taxonomy" id="2772213"/>
    <lineage>
        <taxon>Bacteria</taxon>
        <taxon>Bacillati</taxon>
        <taxon>Actinomycetota</taxon>
        <taxon>Actinomycetes</taxon>
        <taxon>Streptosporangiales</taxon>
        <taxon>Nocardiopsidaceae</taxon>
        <taxon>Nocardiopsis</taxon>
    </lineage>
</organism>
<accession>A0ABR9P533</accession>
<dbReference type="InterPro" id="IPR006311">
    <property type="entry name" value="TAT_signal"/>
</dbReference>
<dbReference type="InterPro" id="IPR006059">
    <property type="entry name" value="SBP"/>
</dbReference>
<dbReference type="InterPro" id="IPR050490">
    <property type="entry name" value="Bact_solute-bd_prot1"/>
</dbReference>
<dbReference type="SUPFAM" id="SSF53850">
    <property type="entry name" value="Periplasmic binding protein-like II"/>
    <property type="match status" value="1"/>
</dbReference>
<name>A0ABR9P533_9ACTN</name>
<evidence type="ECO:0000313" key="2">
    <source>
        <dbReference type="Proteomes" id="UP000806528"/>
    </source>
</evidence>
<evidence type="ECO:0000313" key="1">
    <source>
        <dbReference type="EMBL" id="MBE2998944.1"/>
    </source>
</evidence>
<gene>
    <name evidence="1" type="ORF">IDM40_09540</name>
</gene>
<dbReference type="PANTHER" id="PTHR43649">
    <property type="entry name" value="ARABINOSE-BINDING PROTEIN-RELATED"/>
    <property type="match status" value="1"/>
</dbReference>
<dbReference type="EMBL" id="JADBGI010000007">
    <property type="protein sequence ID" value="MBE2998944.1"/>
    <property type="molecule type" value="Genomic_DNA"/>
</dbReference>
<reference evidence="1 2" key="1">
    <citation type="submission" date="2020-09" db="EMBL/GenBank/DDBJ databases">
        <title>Diversity and distribution of actinomycetes associated with coral in the coast of Hainan.</title>
        <authorList>
            <person name="Li F."/>
        </authorList>
    </citation>
    <scope>NUCLEOTIDE SEQUENCE [LARGE SCALE GENOMIC DNA]</scope>
    <source>
        <strain evidence="1 2">HNM0947</strain>
    </source>
</reference>
<dbReference type="Gene3D" id="3.40.190.10">
    <property type="entry name" value="Periplasmic binding protein-like II"/>
    <property type="match status" value="1"/>
</dbReference>
<dbReference type="Pfam" id="PF01547">
    <property type="entry name" value="SBP_bac_1"/>
    <property type="match status" value="1"/>
</dbReference>